<proteinExistence type="predicted"/>
<dbReference type="AlphaFoldDB" id="A0AAU9ILX7"/>
<evidence type="ECO:0000256" key="1">
    <source>
        <dbReference type="SAM" id="Phobius"/>
    </source>
</evidence>
<feature type="transmembrane region" description="Helical" evidence="1">
    <location>
        <begin position="21"/>
        <end position="44"/>
    </location>
</feature>
<keyword evidence="1" id="KW-1133">Transmembrane helix</keyword>
<accession>A0AAU9ILX7</accession>
<keyword evidence="1" id="KW-0472">Membrane</keyword>
<evidence type="ECO:0000313" key="3">
    <source>
        <dbReference type="Proteomes" id="UP001162131"/>
    </source>
</evidence>
<gene>
    <name evidence="2" type="ORF">BSTOLATCC_MIC9964</name>
</gene>
<protein>
    <submittedName>
        <fullName evidence="2">Uncharacterized protein</fullName>
    </submittedName>
</protein>
<evidence type="ECO:0000313" key="2">
    <source>
        <dbReference type="EMBL" id="CAG9314168.1"/>
    </source>
</evidence>
<reference evidence="2" key="1">
    <citation type="submission" date="2021-09" db="EMBL/GenBank/DDBJ databases">
        <authorList>
            <consortium name="AG Swart"/>
            <person name="Singh M."/>
            <person name="Singh A."/>
            <person name="Seah K."/>
            <person name="Emmerich C."/>
        </authorList>
    </citation>
    <scope>NUCLEOTIDE SEQUENCE</scope>
    <source>
        <strain evidence="2">ATCC30299</strain>
    </source>
</reference>
<comment type="caution">
    <text evidence="2">The sequence shown here is derived from an EMBL/GenBank/DDBJ whole genome shotgun (WGS) entry which is preliminary data.</text>
</comment>
<organism evidence="2 3">
    <name type="scientific">Blepharisma stoltei</name>
    <dbReference type="NCBI Taxonomy" id="1481888"/>
    <lineage>
        <taxon>Eukaryota</taxon>
        <taxon>Sar</taxon>
        <taxon>Alveolata</taxon>
        <taxon>Ciliophora</taxon>
        <taxon>Postciliodesmatophora</taxon>
        <taxon>Heterotrichea</taxon>
        <taxon>Heterotrichida</taxon>
        <taxon>Blepharismidae</taxon>
        <taxon>Blepharisma</taxon>
    </lineage>
</organism>
<keyword evidence="3" id="KW-1185">Reference proteome</keyword>
<dbReference type="Proteomes" id="UP001162131">
    <property type="component" value="Unassembled WGS sequence"/>
</dbReference>
<feature type="transmembrane region" description="Helical" evidence="1">
    <location>
        <begin position="64"/>
        <end position="81"/>
    </location>
</feature>
<keyword evidence="1" id="KW-0812">Transmembrane</keyword>
<dbReference type="EMBL" id="CAJZBQ010000011">
    <property type="protein sequence ID" value="CAG9314168.1"/>
    <property type="molecule type" value="Genomic_DNA"/>
</dbReference>
<name>A0AAU9ILX7_9CILI</name>
<sequence>MSDNKSDIPIVKSLILPQCRHMICGGFPFAMLFSMPFILIFSYYNTQNQKPFMKWNAKSFGKDILLGWTIAISYVSLRTLFFDPYCDPKSIHYDKNLNAFERKKKAFDEVQNILRSEGKRE</sequence>